<feature type="region of interest" description="Disordered" evidence="14">
    <location>
        <begin position="782"/>
        <end position="807"/>
    </location>
</feature>
<dbReference type="PANTHER" id="PTHR24356:SF354">
    <property type="entry name" value="SERINE_THREONINE PROTEIN KINASE IRE4-RELATED"/>
    <property type="match status" value="1"/>
</dbReference>
<evidence type="ECO:0000256" key="5">
    <source>
        <dbReference type="ARBA" id="ARBA00022679"/>
    </source>
</evidence>
<evidence type="ECO:0000259" key="15">
    <source>
        <dbReference type="PROSITE" id="PS50011"/>
    </source>
</evidence>
<dbReference type="CDD" id="cd05579">
    <property type="entry name" value="STKc_MAST_like"/>
    <property type="match status" value="1"/>
</dbReference>
<comment type="catalytic activity">
    <reaction evidence="12">
        <text>L-threonyl-[protein] + ATP = O-phospho-L-threonyl-[protein] + ADP + H(+)</text>
        <dbReference type="Rhea" id="RHEA:46608"/>
        <dbReference type="Rhea" id="RHEA-COMP:11060"/>
        <dbReference type="Rhea" id="RHEA-COMP:11605"/>
        <dbReference type="ChEBI" id="CHEBI:15378"/>
        <dbReference type="ChEBI" id="CHEBI:30013"/>
        <dbReference type="ChEBI" id="CHEBI:30616"/>
        <dbReference type="ChEBI" id="CHEBI:61977"/>
        <dbReference type="ChEBI" id="CHEBI:456216"/>
        <dbReference type="EC" id="2.7.11.1"/>
    </reaction>
</comment>
<dbReference type="InterPro" id="IPR011009">
    <property type="entry name" value="Kinase-like_dom_sf"/>
</dbReference>
<evidence type="ECO:0000256" key="6">
    <source>
        <dbReference type="ARBA" id="ARBA00022723"/>
    </source>
</evidence>
<name>A0AAW0LZD1_QUESU</name>
<feature type="compositionally biased region" description="Polar residues" evidence="14">
    <location>
        <begin position="782"/>
        <end position="793"/>
    </location>
</feature>
<dbReference type="Proteomes" id="UP000237347">
    <property type="component" value="Unassembled WGS sequence"/>
</dbReference>
<feature type="domain" description="AGC-kinase C-terminal" evidence="16">
    <location>
        <begin position="1641"/>
        <end position="1730"/>
    </location>
</feature>
<dbReference type="InterPro" id="IPR050236">
    <property type="entry name" value="Ser_Thr_kinase_AGC"/>
</dbReference>
<evidence type="ECO:0000256" key="11">
    <source>
        <dbReference type="ARBA" id="ARBA00022840"/>
    </source>
</evidence>
<dbReference type="Pfam" id="PF00069">
    <property type="entry name" value="Pkinase"/>
    <property type="match status" value="2"/>
</dbReference>
<evidence type="ECO:0000256" key="14">
    <source>
        <dbReference type="SAM" id="MobiDB-lite"/>
    </source>
</evidence>
<evidence type="ECO:0000256" key="12">
    <source>
        <dbReference type="ARBA" id="ARBA00047899"/>
    </source>
</evidence>
<evidence type="ECO:0000256" key="8">
    <source>
        <dbReference type="ARBA" id="ARBA00022771"/>
    </source>
</evidence>
<dbReference type="Gene3D" id="1.10.510.10">
    <property type="entry name" value="Transferase(Phosphotransferase) domain 1"/>
    <property type="match status" value="1"/>
</dbReference>
<dbReference type="GO" id="GO:0008270">
    <property type="term" value="F:zinc ion binding"/>
    <property type="evidence" value="ECO:0007669"/>
    <property type="project" value="UniProtKB-KW"/>
</dbReference>
<keyword evidence="4" id="KW-0597">Phosphoprotein</keyword>
<reference evidence="17 18" key="1">
    <citation type="journal article" date="2018" name="Sci. Data">
        <title>The draft genome sequence of cork oak.</title>
        <authorList>
            <person name="Ramos A.M."/>
            <person name="Usie A."/>
            <person name="Barbosa P."/>
            <person name="Barros P.M."/>
            <person name="Capote T."/>
            <person name="Chaves I."/>
            <person name="Simoes F."/>
            <person name="Abreu I."/>
            <person name="Carrasquinho I."/>
            <person name="Faro C."/>
            <person name="Guimaraes J.B."/>
            <person name="Mendonca D."/>
            <person name="Nobrega F."/>
            <person name="Rodrigues L."/>
            <person name="Saibo N.J.M."/>
            <person name="Varela M.C."/>
            <person name="Egas C."/>
            <person name="Matos J."/>
            <person name="Miguel C.M."/>
            <person name="Oliveira M.M."/>
            <person name="Ricardo C.P."/>
            <person name="Goncalves S."/>
        </authorList>
    </citation>
    <scope>NUCLEOTIDE SEQUENCE [LARGE SCALE GENOMIC DNA]</scope>
    <source>
        <strain evidence="18">cv. HL8</strain>
    </source>
</reference>
<comment type="catalytic activity">
    <reaction evidence="13">
        <text>L-seryl-[protein] + ATP = O-phospho-L-seryl-[protein] + ADP + H(+)</text>
        <dbReference type="Rhea" id="RHEA:17989"/>
        <dbReference type="Rhea" id="RHEA-COMP:9863"/>
        <dbReference type="Rhea" id="RHEA-COMP:11604"/>
        <dbReference type="ChEBI" id="CHEBI:15378"/>
        <dbReference type="ChEBI" id="CHEBI:29999"/>
        <dbReference type="ChEBI" id="CHEBI:30616"/>
        <dbReference type="ChEBI" id="CHEBI:83421"/>
        <dbReference type="ChEBI" id="CHEBI:456216"/>
        <dbReference type="EC" id="2.7.11.1"/>
    </reaction>
</comment>
<feature type="region of interest" description="Disordered" evidence="14">
    <location>
        <begin position="1"/>
        <end position="74"/>
    </location>
</feature>
<keyword evidence="9 17" id="KW-0418">Kinase</keyword>
<feature type="domain" description="Protein kinase" evidence="15">
    <location>
        <begin position="1387"/>
        <end position="1640"/>
    </location>
</feature>
<feature type="region of interest" description="Disordered" evidence="14">
    <location>
        <begin position="735"/>
        <end position="757"/>
    </location>
</feature>
<evidence type="ECO:0000256" key="3">
    <source>
        <dbReference type="ARBA" id="ARBA00022527"/>
    </source>
</evidence>
<organism evidence="17 18">
    <name type="scientific">Quercus suber</name>
    <name type="common">Cork oak</name>
    <dbReference type="NCBI Taxonomy" id="58331"/>
    <lineage>
        <taxon>Eukaryota</taxon>
        <taxon>Viridiplantae</taxon>
        <taxon>Streptophyta</taxon>
        <taxon>Embryophyta</taxon>
        <taxon>Tracheophyta</taxon>
        <taxon>Spermatophyta</taxon>
        <taxon>Magnoliopsida</taxon>
        <taxon>eudicotyledons</taxon>
        <taxon>Gunneridae</taxon>
        <taxon>Pentapetalae</taxon>
        <taxon>rosids</taxon>
        <taxon>fabids</taxon>
        <taxon>Fagales</taxon>
        <taxon>Fagaceae</taxon>
        <taxon>Quercus</taxon>
    </lineage>
</organism>
<dbReference type="Gene3D" id="3.30.200.20">
    <property type="entry name" value="Phosphorylase Kinase, domain 1"/>
    <property type="match status" value="2"/>
</dbReference>
<feature type="compositionally biased region" description="Polar residues" evidence="14">
    <location>
        <begin position="100"/>
        <end position="111"/>
    </location>
</feature>
<evidence type="ECO:0000256" key="7">
    <source>
        <dbReference type="ARBA" id="ARBA00022741"/>
    </source>
</evidence>
<dbReference type="InterPro" id="IPR000961">
    <property type="entry name" value="AGC-kinase_C"/>
</dbReference>
<evidence type="ECO:0000313" key="17">
    <source>
        <dbReference type="EMBL" id="KAK7856531.1"/>
    </source>
</evidence>
<dbReference type="GO" id="GO:0005524">
    <property type="term" value="F:ATP binding"/>
    <property type="evidence" value="ECO:0007669"/>
    <property type="project" value="UniProtKB-KW"/>
</dbReference>
<feature type="region of interest" description="Disordered" evidence="14">
    <location>
        <begin position="100"/>
        <end position="125"/>
    </location>
</feature>
<dbReference type="FunFam" id="3.30.200.20:FF:000147">
    <property type="entry name" value="probable serine/threonine protein kinase IREH1"/>
    <property type="match status" value="1"/>
</dbReference>
<dbReference type="EC" id="2.7.11.1" evidence="2"/>
<dbReference type="SUPFAM" id="SSF56112">
    <property type="entry name" value="Protein kinase-like (PK-like)"/>
    <property type="match status" value="2"/>
</dbReference>
<evidence type="ECO:0000313" key="18">
    <source>
        <dbReference type="Proteomes" id="UP000237347"/>
    </source>
</evidence>
<evidence type="ECO:0000256" key="1">
    <source>
        <dbReference type="ARBA" id="ARBA00009903"/>
    </source>
</evidence>
<evidence type="ECO:0000256" key="9">
    <source>
        <dbReference type="ARBA" id="ARBA00022777"/>
    </source>
</evidence>
<evidence type="ECO:0000256" key="10">
    <source>
        <dbReference type="ARBA" id="ARBA00022833"/>
    </source>
</evidence>
<sequence>MDATSRNGGEGESSSDVGIPTGLNRIKTRRVSSKDQQPSSRPDESVESPSFWVSRSPLRQKQKTMAQGGREKPTAFHKGKKIAFWFKSYLSKDSTQPFNNVPLNIEGSNSKVKMPDEESPTQTKVHNEGNHLDVKYSSWESASHSKVSMGLKSFSHEIGPKGGIQPAQPRAHSYSDLEELLGSLHSRFDAAKEVVNVELASLAGDVMDVVEKIDSSPEEQTMADDLLILAKMCTEMASSEFRVKCETIVQELTEKRHQCQTGMLKWSFTRMLFILTRCTRLLQFQRDREPIDAKSLKKLKKCLESVPAVETSWVPNPRVTDSGSDYALNQKHDVKHELQRENKLSSVPEASCYSSTEPDDENDRILRKDSVVLEQRFPIQNSQTNLLSLVRQFHQFDGIGKSANNSISGSFHEQEQSADGSDSVICRICEEIVPTCHLESHSYICAYADKCDLSYPDLDERLIKLGEILEQIIESRNTSFHASYGSPESLRTQTTNLAIASEGCSPKISEWRNKGVEGMFEDIHEMDTACIDDSHPPMNLKGHLGVKLGNHGASSSTGSMTSVSSTNTPRAGHFDSWWLGHNNPSELEDVQQMIDLADIARCVSEIDLSKEGSHGFLLACMQDLQDVLLDSKLKALVIDTFGGRIEKLLREKYLLACELMDTRSPKSDSKNKEISRSLLDNASQSSAVSTPSNSLHKERTSIDDFEIIKPISRGAFGRVFLARKRTTGDFFAIKTRRVSSKDQQPSSRPDESVESPTFHKGKKIAFWFKSYLSKDSTQPFNNVPLNIEGSNSKVKMPDEESPTQTKVHNEGNHLDVKYSSWESASHSKVSMGLKSFSHEIGPKGGIQPAQPRAHSYSDLEELLGSLHSRFDAAKEVVNVELASLAGDVMDVVEKIDSSPEEQTMADDLLILAKMCTEMASSEFRVKCETIVQELTEKRHQCQTGMLKWSFTRMLFILTRCTRLLQFQRDREPIDAKSLKKLKKCLESVPAVETSWVPNPRVTDSGSDYALNQKHDVKHELQRENKLSSVPEASCYSSTEPDDENDRILRKDSVVLEQRFPIQNSQTNLLSLVRQFHQFDGIGKSANNSISGSFHEQEQSADGSDSVICRICEEIVPTCHLESHSYICAYADKCDLSYPDLDERLIKLGEILEQIIESRNTSFHASYGSPESLRTQTTNLAIASEGCSPKISEWRNKGVEGMFEDIHEMDTACIDDSHPPMNLKGHLGVKLGNHGASSSTGSMTSVSSTNTPRAGHFDSWWLGHNNPSELEDVQQMIDLADIARCVSEIDLSKEGSHGFLLACMQDLQDVLLDSKLKALVIDTFGGRIEKLLREKYLLACELMDTRSPKSDSKNKEISRSLLDNASQSSAVSTPSNSLHKERTSIDDFEIIKPISRGAFGRVFLARKRTTGDFFAIKVLKKLDMIRKNDVDRILAERNILITVRNPFVVRFFYSFTCRDNLYLVMEYLNGGDLFSLLKKVGCLDEDVARIYIAELLTDFGLSKIGLINSTMDLSGPQTNGTTPDAHNPHAQQTDDRRQHSAVGTPDYLAPEILLGTEHGYAADWWSVGIILFELITGIPPFTAERPEIIFDNILNRKIPWPSVPSDMSYEAQDLINRFLMHDPEERLGANGSAEVKAHPFFRGVNWDSLALQKAAFVPQPDGADDTSYFISRFNQMSSGSSNSDSDIQESYSNSGVEMDECGDLAEFDDSPLSLSLINFSFKNLSQLAAINHDVLLQTGKDLTKCSPSRGPGS</sequence>
<keyword evidence="8" id="KW-0863">Zinc-finger</keyword>
<proteinExistence type="inferred from homology"/>
<evidence type="ECO:0000256" key="4">
    <source>
        <dbReference type="ARBA" id="ARBA00022553"/>
    </source>
</evidence>
<keyword evidence="6" id="KW-0479">Metal-binding</keyword>
<keyword evidence="7" id="KW-0547">Nucleotide-binding</keyword>
<dbReference type="Pfam" id="PF26031">
    <property type="entry name" value="IREH1"/>
    <property type="match status" value="2"/>
</dbReference>
<comment type="caution">
    <text evidence="17">The sequence shown here is derived from an EMBL/GenBank/DDBJ whole genome shotgun (WGS) entry which is preliminary data.</text>
</comment>
<keyword evidence="18" id="KW-1185">Reference proteome</keyword>
<keyword evidence="10" id="KW-0862">Zinc</keyword>
<accession>A0AAW0LZD1</accession>
<dbReference type="EMBL" id="PKMF04000035">
    <property type="protein sequence ID" value="KAK7856531.1"/>
    <property type="molecule type" value="Genomic_DNA"/>
</dbReference>
<keyword evidence="5" id="KW-0808">Transferase</keyword>
<dbReference type="PANTHER" id="PTHR24356">
    <property type="entry name" value="SERINE/THREONINE-PROTEIN KINASE"/>
    <property type="match status" value="1"/>
</dbReference>
<keyword evidence="11" id="KW-0067">ATP-binding</keyword>
<dbReference type="PROSITE" id="PS50011">
    <property type="entry name" value="PROTEIN_KINASE_DOM"/>
    <property type="match status" value="1"/>
</dbReference>
<gene>
    <name evidence="17" type="primary">IRE4_0</name>
    <name evidence="17" type="ORF">CFP56_022620</name>
</gene>
<feature type="compositionally biased region" description="Polar residues" evidence="14">
    <location>
        <begin position="1514"/>
        <end position="1523"/>
    </location>
</feature>
<evidence type="ECO:0000256" key="2">
    <source>
        <dbReference type="ARBA" id="ARBA00012513"/>
    </source>
</evidence>
<dbReference type="GO" id="GO:0035556">
    <property type="term" value="P:intracellular signal transduction"/>
    <property type="evidence" value="ECO:0007669"/>
    <property type="project" value="TreeGrafter"/>
</dbReference>
<comment type="similarity">
    <text evidence="1">Belongs to the protein kinase superfamily. AGC Ser/Thr protein kinase family.</text>
</comment>
<evidence type="ECO:0000256" key="13">
    <source>
        <dbReference type="ARBA" id="ARBA00048679"/>
    </source>
</evidence>
<keyword evidence="3 17" id="KW-0723">Serine/threonine-protein kinase</keyword>
<dbReference type="InterPro" id="IPR000719">
    <property type="entry name" value="Prot_kinase_dom"/>
</dbReference>
<dbReference type="GO" id="GO:0004674">
    <property type="term" value="F:protein serine/threonine kinase activity"/>
    <property type="evidence" value="ECO:0007669"/>
    <property type="project" value="UniProtKB-KW"/>
</dbReference>
<evidence type="ECO:0000259" key="16">
    <source>
        <dbReference type="PROSITE" id="PS51285"/>
    </source>
</evidence>
<feature type="compositionally biased region" description="Polar residues" evidence="14">
    <location>
        <begin position="1"/>
        <end position="16"/>
    </location>
</feature>
<feature type="region of interest" description="Disordered" evidence="14">
    <location>
        <begin position="1514"/>
        <end position="1540"/>
    </location>
</feature>
<dbReference type="InterPro" id="IPR058783">
    <property type="entry name" value="IREH1/IRE-like_N"/>
</dbReference>
<protein>
    <recommendedName>
        <fullName evidence="2">non-specific serine/threonine protein kinase</fullName>
        <ecNumber evidence="2">2.7.11.1</ecNumber>
    </recommendedName>
</protein>
<dbReference type="PROSITE" id="PS51285">
    <property type="entry name" value="AGC_KINASE_CTER"/>
    <property type="match status" value="1"/>
</dbReference>
<feature type="compositionally biased region" description="Polar residues" evidence="14">
    <location>
        <begin position="47"/>
        <end position="65"/>
    </location>
</feature>